<keyword evidence="3" id="KW-1185">Reference proteome</keyword>
<proteinExistence type="predicted"/>
<sequence>MFKSVTSLFFKTTSTQSTGITVTNTITTKISVTDFAYFDSSNGFEPFTMDVNHKNSLSISKKLEIKTNDDPFIPPLTLESQQQNLQKSGLIHKIVQHSLTKHILSISPIKVNFNESFPFLRVRHHLKRQNDDSSIYTFTEERSNFLFHNQSMSSMLLTGFNNVAPTLITNISSNTSKELLCNNDEETIQEASENPAEMNGSIDSPEVKEPMILMNAQDSNQSEFRKMAEEIIKFEEIRDDIKLSFNALTEDKDTLPNEGSGNLIRGESSATMVVNKKRKNIFFGRFHTIHSSSPNNETSKSQENDLNKPANLTTSRRKFSFRKSLRLKTIATDGIKKSDEDEFENTDTRYNLFNSLKRKTFNGRLNSSLEGLKFNQPQ</sequence>
<dbReference type="EMBL" id="CAMKVN010002425">
    <property type="protein sequence ID" value="CAI2181054.1"/>
    <property type="molecule type" value="Genomic_DNA"/>
</dbReference>
<feature type="region of interest" description="Disordered" evidence="1">
    <location>
        <begin position="288"/>
        <end position="313"/>
    </location>
</feature>
<dbReference type="AlphaFoldDB" id="A0A9W4WY60"/>
<dbReference type="OrthoDB" id="10502610at2759"/>
<comment type="caution">
    <text evidence="2">The sequence shown here is derived from an EMBL/GenBank/DDBJ whole genome shotgun (WGS) entry which is preliminary data.</text>
</comment>
<dbReference type="Proteomes" id="UP001153678">
    <property type="component" value="Unassembled WGS sequence"/>
</dbReference>
<protein>
    <submittedName>
        <fullName evidence="2">1792_t:CDS:1</fullName>
    </submittedName>
</protein>
<accession>A0A9W4WY60</accession>
<evidence type="ECO:0000256" key="1">
    <source>
        <dbReference type="SAM" id="MobiDB-lite"/>
    </source>
</evidence>
<gene>
    <name evidence="2" type="ORF">FWILDA_LOCUS9891</name>
</gene>
<feature type="compositionally biased region" description="Polar residues" evidence="1">
    <location>
        <begin position="289"/>
        <end position="299"/>
    </location>
</feature>
<reference evidence="2" key="1">
    <citation type="submission" date="2022-08" db="EMBL/GenBank/DDBJ databases">
        <authorList>
            <person name="Kallberg Y."/>
            <person name="Tangrot J."/>
            <person name="Rosling A."/>
        </authorList>
    </citation>
    <scope>NUCLEOTIDE SEQUENCE</scope>
    <source>
        <strain evidence="2">Wild A</strain>
    </source>
</reference>
<organism evidence="2 3">
    <name type="scientific">Funneliformis geosporum</name>
    <dbReference type="NCBI Taxonomy" id="1117311"/>
    <lineage>
        <taxon>Eukaryota</taxon>
        <taxon>Fungi</taxon>
        <taxon>Fungi incertae sedis</taxon>
        <taxon>Mucoromycota</taxon>
        <taxon>Glomeromycotina</taxon>
        <taxon>Glomeromycetes</taxon>
        <taxon>Glomerales</taxon>
        <taxon>Glomeraceae</taxon>
        <taxon>Funneliformis</taxon>
    </lineage>
</organism>
<evidence type="ECO:0000313" key="3">
    <source>
        <dbReference type="Proteomes" id="UP001153678"/>
    </source>
</evidence>
<name>A0A9W4WY60_9GLOM</name>
<evidence type="ECO:0000313" key="2">
    <source>
        <dbReference type="EMBL" id="CAI2181054.1"/>
    </source>
</evidence>